<sequence length="142" mass="15066">MGSLMWLLQWPIRAIVLLIVAWLPLGVEVSSFPIAMLSAVVIGLLGTLLIWPLKLLLGPVWAVTSLGGLISPVSLLFNWAITVVLFGLAAWLIKGFRLKNGVVSAILGGVVYAVLSAVILRILGLDVDFTRAAALITTAPVV</sequence>
<feature type="transmembrane region" description="Helical" evidence="1">
    <location>
        <begin position="73"/>
        <end position="93"/>
    </location>
</feature>
<evidence type="ECO:0000313" key="2">
    <source>
        <dbReference type="EMBL" id="PSJ04659.1"/>
    </source>
</evidence>
<keyword evidence="1" id="KW-0812">Transmembrane</keyword>
<evidence type="ECO:0008006" key="4">
    <source>
        <dbReference type="Google" id="ProtNLM"/>
    </source>
</evidence>
<keyword evidence="1" id="KW-1133">Transmembrane helix</keyword>
<keyword evidence="3" id="KW-1185">Reference proteome</keyword>
<dbReference type="OrthoDB" id="516102at2"/>
<feature type="transmembrane region" description="Helical" evidence="1">
    <location>
        <begin position="32"/>
        <end position="53"/>
    </location>
</feature>
<protein>
    <recommendedName>
        <fullName evidence="4">Phage holin family protein</fullName>
    </recommendedName>
</protein>
<dbReference type="RefSeq" id="WP_106632469.1">
    <property type="nucleotide sequence ID" value="NZ_PXXO01000010.1"/>
</dbReference>
<organism evidence="2 3">
    <name type="scientific">Cyanobium usitatum str. Tous</name>
    <dbReference type="NCBI Taxonomy" id="2116684"/>
    <lineage>
        <taxon>Bacteria</taxon>
        <taxon>Bacillati</taxon>
        <taxon>Cyanobacteriota</taxon>
        <taxon>Cyanophyceae</taxon>
        <taxon>Synechococcales</taxon>
        <taxon>Prochlorococcaceae</taxon>
        <taxon>Cyanobium</taxon>
    </lineage>
</organism>
<evidence type="ECO:0000256" key="1">
    <source>
        <dbReference type="SAM" id="Phobius"/>
    </source>
</evidence>
<dbReference type="InterPro" id="IPR007165">
    <property type="entry name" value="Phage_holin_4_2"/>
</dbReference>
<name>A0A2P7MTW9_9CYAN</name>
<dbReference type="AlphaFoldDB" id="A0A2P7MTW9"/>
<accession>A0A2P7MTW9</accession>
<dbReference type="Proteomes" id="UP000243002">
    <property type="component" value="Unassembled WGS sequence"/>
</dbReference>
<evidence type="ECO:0000313" key="3">
    <source>
        <dbReference type="Proteomes" id="UP000243002"/>
    </source>
</evidence>
<feature type="transmembrane region" description="Helical" evidence="1">
    <location>
        <begin position="105"/>
        <end position="123"/>
    </location>
</feature>
<feature type="transmembrane region" description="Helical" evidence="1">
    <location>
        <begin position="6"/>
        <end position="25"/>
    </location>
</feature>
<dbReference type="Pfam" id="PF04020">
    <property type="entry name" value="Phage_holin_4_2"/>
    <property type="match status" value="1"/>
</dbReference>
<proteinExistence type="predicted"/>
<gene>
    <name evidence="2" type="ORF">C7K55_09375</name>
</gene>
<reference evidence="2 3" key="1">
    <citation type="journal article" date="2018" name="Environ. Microbiol.">
        <title>Ecological and genomic features of two widespread freshwater picocyanobacteria.</title>
        <authorList>
            <person name="Cabello-Yeves P.J."/>
            <person name="Picazo A."/>
            <person name="Camacho A."/>
            <person name="Callieri C."/>
            <person name="Rosselli R."/>
            <person name="Roda-Garcia J.J."/>
            <person name="Coutinho F.H."/>
            <person name="Rodriguez-Valera F."/>
        </authorList>
    </citation>
    <scope>NUCLEOTIDE SEQUENCE [LARGE SCALE GENOMIC DNA]</scope>
    <source>
        <strain evidence="2 3">Tous</strain>
    </source>
</reference>
<comment type="caution">
    <text evidence="2">The sequence shown here is derived from an EMBL/GenBank/DDBJ whole genome shotgun (WGS) entry which is preliminary data.</text>
</comment>
<dbReference type="EMBL" id="PXXO01000010">
    <property type="protein sequence ID" value="PSJ04659.1"/>
    <property type="molecule type" value="Genomic_DNA"/>
</dbReference>
<keyword evidence="1" id="KW-0472">Membrane</keyword>